<organism evidence="3 4">
    <name type="scientific">Aphanomyces stellatus</name>
    <dbReference type="NCBI Taxonomy" id="120398"/>
    <lineage>
        <taxon>Eukaryota</taxon>
        <taxon>Sar</taxon>
        <taxon>Stramenopiles</taxon>
        <taxon>Oomycota</taxon>
        <taxon>Saprolegniomycetes</taxon>
        <taxon>Saprolegniales</taxon>
        <taxon>Verrucalvaceae</taxon>
        <taxon>Aphanomyces</taxon>
    </lineage>
</organism>
<reference evidence="3 4" key="1">
    <citation type="submission" date="2019-03" db="EMBL/GenBank/DDBJ databases">
        <authorList>
            <person name="Gaulin E."/>
            <person name="Dumas B."/>
        </authorList>
    </citation>
    <scope>NUCLEOTIDE SEQUENCE [LARGE SCALE GENOMIC DNA]</scope>
    <source>
        <strain evidence="3">CBS 568.67</strain>
    </source>
</reference>
<dbReference type="InterPro" id="IPR032472">
    <property type="entry name" value="ArgoL2"/>
</dbReference>
<evidence type="ECO:0000313" key="2">
    <source>
        <dbReference type="EMBL" id="KAF0685881.1"/>
    </source>
</evidence>
<evidence type="ECO:0000259" key="1">
    <source>
        <dbReference type="Pfam" id="PF16488"/>
    </source>
</evidence>
<dbReference type="EMBL" id="VJMH01007032">
    <property type="protein sequence ID" value="KAF0685881.1"/>
    <property type="molecule type" value="Genomic_DNA"/>
</dbReference>
<protein>
    <submittedName>
        <fullName evidence="3">Aste57867_22286 protein</fullName>
    </submittedName>
</protein>
<evidence type="ECO:0000313" key="4">
    <source>
        <dbReference type="Proteomes" id="UP000332933"/>
    </source>
</evidence>
<dbReference type="EMBL" id="CAADRA010007058">
    <property type="protein sequence ID" value="VFT98952.1"/>
    <property type="molecule type" value="Genomic_DNA"/>
</dbReference>
<accession>A0A485LL29</accession>
<keyword evidence="4" id="KW-1185">Reference proteome</keyword>
<name>A0A485LL29_9STRA</name>
<gene>
    <name evidence="3" type="primary">Aste57867_22286</name>
    <name evidence="2" type="ORF">As57867_022216</name>
    <name evidence="3" type="ORF">ASTE57867_22286</name>
</gene>
<dbReference type="OrthoDB" id="10252740at2759"/>
<reference evidence="2" key="2">
    <citation type="submission" date="2019-06" db="EMBL/GenBank/DDBJ databases">
        <title>Genomics analysis of Aphanomyces spp. identifies a new class of oomycete effector associated with host adaptation.</title>
        <authorList>
            <person name="Gaulin E."/>
        </authorList>
    </citation>
    <scope>NUCLEOTIDE SEQUENCE</scope>
    <source>
        <strain evidence="2">CBS 578.67</strain>
    </source>
</reference>
<dbReference type="Proteomes" id="UP000332933">
    <property type="component" value="Unassembled WGS sequence"/>
</dbReference>
<dbReference type="PANTHER" id="PTHR22891">
    <property type="entry name" value="EUKARYOTIC TRANSLATION INITIATION FACTOR 2C"/>
    <property type="match status" value="1"/>
</dbReference>
<dbReference type="Pfam" id="PF16488">
    <property type="entry name" value="ArgoL2"/>
    <property type="match status" value="1"/>
</dbReference>
<dbReference type="AlphaFoldDB" id="A0A485LL29"/>
<feature type="domain" description="Argonaute linker 2" evidence="1">
    <location>
        <begin position="29"/>
        <end position="74"/>
    </location>
</feature>
<sequence length="149" mass="16658">MGGYKCPRKATDNQVANMITHTTTHPENRRQKIEQRVREAHFEVDNSLDSFGVKVSPTMITVEGRELAPPNMLYSGNKTLRPSGGAWNMRNIGLVQGMKLSSYAVLNLCDPRRTTEADFFKALVEQMTRHAALVNRATDPDARHAVPAH</sequence>
<dbReference type="Gene3D" id="3.40.50.2300">
    <property type="match status" value="1"/>
</dbReference>
<proteinExistence type="predicted"/>
<evidence type="ECO:0000313" key="3">
    <source>
        <dbReference type="EMBL" id="VFT98952.1"/>
    </source>
</evidence>